<dbReference type="Pfam" id="PF13144">
    <property type="entry name" value="ChapFlgA"/>
    <property type="match status" value="1"/>
</dbReference>
<comment type="function">
    <text evidence="4">Involved in the assembly process of the P-ring formation. It may associate with FlgF on the rod constituting a structure essential for the P-ring assembly or may act as a modulator protein for the P-ring assembly.</text>
</comment>
<dbReference type="Proteomes" id="UP000078390">
    <property type="component" value="Unassembled WGS sequence"/>
</dbReference>
<dbReference type="InterPro" id="IPR017585">
    <property type="entry name" value="SAF_FlgA"/>
</dbReference>
<dbReference type="SMART" id="SM00858">
    <property type="entry name" value="SAF"/>
    <property type="match status" value="1"/>
</dbReference>
<sequence>MKTGDFRIGRVLIFLGFLALWSFIVLLWASSFVHAKRLEESYFRELFQRVVAERLPWPTERIEILRLAVEPLPVEIPDGAEERIHFVNHPQAGSNTLLVDYLKDGRLIARVRLVGYVEVLLPVVVLSRPVARGAILTKEVLALEPRPLTRLPHDVLTDPSQALGKRVKYSLSAGKVLRLSQIEKPPIIRRNQIVKILARTSYLTVVAKGQARQDGRMGEIIRVRNLSSKKEIYARVVSSDTVEVSF</sequence>
<dbReference type="EMBL" id="LWLG01000010">
    <property type="protein sequence ID" value="OAQ20477.1"/>
    <property type="molecule type" value="Genomic_DNA"/>
</dbReference>
<organism evidence="6 7">
    <name type="scientific">Thermosulfurimonas dismutans</name>
    <dbReference type="NCBI Taxonomy" id="999894"/>
    <lineage>
        <taxon>Bacteria</taxon>
        <taxon>Pseudomonadati</taxon>
        <taxon>Thermodesulfobacteriota</taxon>
        <taxon>Thermodesulfobacteria</taxon>
        <taxon>Thermodesulfobacteriales</taxon>
        <taxon>Thermodesulfobacteriaceae</taxon>
        <taxon>Thermosulfurimonas</taxon>
    </lineage>
</organism>
<proteinExistence type="inferred from homology"/>
<reference evidence="6 7" key="1">
    <citation type="submission" date="2016-04" db="EMBL/GenBank/DDBJ databases">
        <title>Genome analysis of Thermosulfurimonas dismutans, the first thermophilic sulfur-disproportionating bacterium of the phylum Thermodesulfobacteria.</title>
        <authorList>
            <person name="Mardanov A.V."/>
            <person name="Beletsky A.V."/>
            <person name="Kadnikov V.V."/>
            <person name="Slobodkin A.I."/>
            <person name="Ravin N.V."/>
        </authorList>
    </citation>
    <scope>NUCLEOTIDE SEQUENCE [LARGE SCALE GENOMIC DNA]</scope>
    <source>
        <strain evidence="6 7">S95</strain>
    </source>
</reference>
<comment type="similarity">
    <text evidence="4">Belongs to the FlgA family.</text>
</comment>
<dbReference type="GO" id="GO:0042597">
    <property type="term" value="C:periplasmic space"/>
    <property type="evidence" value="ECO:0007669"/>
    <property type="project" value="UniProtKB-SubCell"/>
</dbReference>
<dbReference type="NCBIfam" id="TIGR03170">
    <property type="entry name" value="flgA_cterm"/>
    <property type="match status" value="1"/>
</dbReference>
<keyword evidence="3 4" id="KW-0574">Periplasm</keyword>
<keyword evidence="4" id="KW-1005">Bacterial flagellum biogenesis</keyword>
<evidence type="ECO:0000256" key="4">
    <source>
        <dbReference type="RuleBase" id="RU362063"/>
    </source>
</evidence>
<dbReference type="InterPro" id="IPR039246">
    <property type="entry name" value="Flagellar_FlgA"/>
</dbReference>
<evidence type="ECO:0000259" key="5">
    <source>
        <dbReference type="SMART" id="SM00858"/>
    </source>
</evidence>
<comment type="caution">
    <text evidence="6">The sequence shown here is derived from an EMBL/GenBank/DDBJ whole genome shotgun (WGS) entry which is preliminary data.</text>
</comment>
<dbReference type="CDD" id="cd11614">
    <property type="entry name" value="SAF_CpaB_FlgA_like"/>
    <property type="match status" value="1"/>
</dbReference>
<evidence type="ECO:0000256" key="2">
    <source>
        <dbReference type="ARBA" id="ARBA00022729"/>
    </source>
</evidence>
<keyword evidence="2" id="KW-0732">Signal</keyword>
<dbReference type="OrthoDB" id="9778717at2"/>
<accession>A0A179D336</accession>
<dbReference type="RefSeq" id="WP_068670679.1">
    <property type="nucleotide sequence ID" value="NZ_LWLG01000010.1"/>
</dbReference>
<dbReference type="InterPro" id="IPR013974">
    <property type="entry name" value="SAF"/>
</dbReference>
<evidence type="ECO:0000313" key="6">
    <source>
        <dbReference type="EMBL" id="OAQ20477.1"/>
    </source>
</evidence>
<feature type="domain" description="SAF" evidence="5">
    <location>
        <begin position="121"/>
        <end position="183"/>
    </location>
</feature>
<dbReference type="PANTHER" id="PTHR36307:SF1">
    <property type="entry name" value="FLAGELLA BASAL BODY P-RING FORMATION PROTEIN FLGA"/>
    <property type="match status" value="1"/>
</dbReference>
<gene>
    <name evidence="6" type="ORF">TDIS_1386</name>
</gene>
<keyword evidence="6" id="KW-0969">Cilium</keyword>
<keyword evidence="6" id="KW-0966">Cell projection</keyword>
<dbReference type="STRING" id="999894.TDIS_1386"/>
<comment type="subcellular location">
    <subcellularLocation>
        <location evidence="1 4">Periplasm</location>
    </subcellularLocation>
</comment>
<dbReference type="GO" id="GO:0044780">
    <property type="term" value="P:bacterial-type flagellum assembly"/>
    <property type="evidence" value="ECO:0007669"/>
    <property type="project" value="InterPro"/>
</dbReference>
<evidence type="ECO:0000313" key="7">
    <source>
        <dbReference type="Proteomes" id="UP000078390"/>
    </source>
</evidence>
<name>A0A179D336_9BACT</name>
<evidence type="ECO:0000256" key="1">
    <source>
        <dbReference type="ARBA" id="ARBA00004418"/>
    </source>
</evidence>
<keyword evidence="7" id="KW-1185">Reference proteome</keyword>
<evidence type="ECO:0000256" key="3">
    <source>
        <dbReference type="ARBA" id="ARBA00022764"/>
    </source>
</evidence>
<dbReference type="AlphaFoldDB" id="A0A179D336"/>
<dbReference type="PANTHER" id="PTHR36307">
    <property type="entry name" value="FLAGELLA BASAL BODY P-RING FORMATION PROTEIN FLGA"/>
    <property type="match status" value="1"/>
</dbReference>
<dbReference type="Gene3D" id="2.30.30.760">
    <property type="match status" value="1"/>
</dbReference>
<dbReference type="Gene3D" id="3.90.1210.10">
    <property type="entry name" value="Antifreeze-like/N-acetylneuraminic acid synthase C-terminal domain"/>
    <property type="match status" value="1"/>
</dbReference>
<keyword evidence="6" id="KW-0282">Flagellum</keyword>
<protein>
    <recommendedName>
        <fullName evidence="4">Flagella basal body P-ring formation protein FlgA</fullName>
    </recommendedName>
</protein>